<protein>
    <submittedName>
        <fullName evidence="2">Uncharacterized protein</fullName>
    </submittedName>
</protein>
<sequence>MGTGATNGSTVSVIFAFFGYGGFCADSGGDGAEGEPAARPVGSERFDDGDLVALAHAGAVRDLEQAEQVDRSAIGIGSAGERVGEIEALAEPGDVGFQLGVSGTAPGSGVDVLELRLAFGLPQRRGRCGRPDVAERLPHVADARDGEPAQGFDTIAGLGVPGPVLVRGESGLERGHAVVDEAAEVVAFDAPGLHLADRVPLEGVVGTQALAGLVHAAVELERGPPADRQEQEGDGLAVDVARPDRRVLAEHGAGVVVVGVLVQAEVGACAGGSVDLEAFLELLGGLDAADLDRLLALRLAHVLAVLLRHIAHELVLAAREVEDQRASGQHRRLGAAPARREREASVVLVGLDRDRDRAPRAPHVVRNGVGDRAGRRILRRSSGGPGSRTFDLGGLRAAREHRTAAGAGARRGR</sequence>
<keyword evidence="3" id="KW-1185">Reference proteome</keyword>
<feature type="signal peptide" evidence="1">
    <location>
        <begin position="1"/>
        <end position="24"/>
    </location>
</feature>
<gene>
    <name evidence="2" type="ORF">CRE_25028</name>
</gene>
<keyword evidence="1" id="KW-0732">Signal</keyword>
<dbReference type="AlphaFoldDB" id="E3NU93"/>
<evidence type="ECO:0000313" key="3">
    <source>
        <dbReference type="Proteomes" id="UP000008281"/>
    </source>
</evidence>
<evidence type="ECO:0000256" key="1">
    <source>
        <dbReference type="SAM" id="SignalP"/>
    </source>
</evidence>
<proteinExistence type="predicted"/>
<organism evidence="3">
    <name type="scientific">Caenorhabditis remanei</name>
    <name type="common">Caenorhabditis vulgaris</name>
    <dbReference type="NCBI Taxonomy" id="31234"/>
    <lineage>
        <taxon>Eukaryota</taxon>
        <taxon>Metazoa</taxon>
        <taxon>Ecdysozoa</taxon>
        <taxon>Nematoda</taxon>
        <taxon>Chromadorea</taxon>
        <taxon>Rhabditida</taxon>
        <taxon>Rhabditina</taxon>
        <taxon>Rhabditomorpha</taxon>
        <taxon>Rhabditoidea</taxon>
        <taxon>Rhabditidae</taxon>
        <taxon>Peloderinae</taxon>
        <taxon>Caenorhabditis</taxon>
    </lineage>
</organism>
<feature type="chain" id="PRO_5003178135" evidence="1">
    <location>
        <begin position="25"/>
        <end position="413"/>
    </location>
</feature>
<dbReference type="EMBL" id="DS270460">
    <property type="protein sequence ID" value="EFO94229.1"/>
    <property type="molecule type" value="Genomic_DNA"/>
</dbReference>
<dbReference type="Proteomes" id="UP000008281">
    <property type="component" value="Unassembled WGS sequence"/>
</dbReference>
<accession>E3NU93</accession>
<dbReference type="HOGENOM" id="CLU_666054_0_0_1"/>
<name>E3NU93_CAERE</name>
<dbReference type="InParanoid" id="E3NU93"/>
<evidence type="ECO:0000313" key="2">
    <source>
        <dbReference type="EMBL" id="EFO94229.1"/>
    </source>
</evidence>
<reference evidence="2" key="1">
    <citation type="submission" date="2007-07" db="EMBL/GenBank/DDBJ databases">
        <title>PCAP assembly of the Caenorhabditis remanei genome.</title>
        <authorList>
            <consortium name="The Caenorhabditis remanei Sequencing Consortium"/>
            <person name="Wilson R.K."/>
        </authorList>
    </citation>
    <scope>NUCLEOTIDE SEQUENCE [LARGE SCALE GENOMIC DNA]</scope>
    <source>
        <strain evidence="2">PB4641</strain>
    </source>
</reference>